<dbReference type="PROSITE" id="PS00455">
    <property type="entry name" value="AMP_BINDING"/>
    <property type="match status" value="1"/>
</dbReference>
<dbReference type="Proteomes" id="UP000649289">
    <property type="component" value="Unassembled WGS sequence"/>
</dbReference>
<dbReference type="RefSeq" id="WP_191200103.1">
    <property type="nucleotide sequence ID" value="NZ_BAAAPA010000007.1"/>
</dbReference>
<sequence>MPRNDISAFVAEGAADVPERQAMVESGGRSLTWASLEDEVARIATGLGARGIRAGQRVMIVVGNRIEFVTTYLGVLRAQVVAVPVNPRSTLGEVARMVVDSGTRLVVVDETAVEMVRGALAELDAEARPVVVVTGAEPGEGEVAFADLRADVVRPVPPLPDPEKLAALLYTSGTSGRPRAAMLTHRALLANIEQVAAVEPPMMHGDDVVLGVLPLFHVYGLNAVLGGVLRHRARLLLVERFEPQAVLDLIDDEACSVVPIAPAVFGHWLPDEHLRERLGPVRLVLSGSAPLEPEIIEQFTAITDIPVHQGYGLTEASPVVTSTLCSRALQPGSVGAALPGIELRLVDETWGQVEGEDPGQIQVRGDNLFSGYWPDGADGPGEDGWFATGDVGFLDASGDLFLVDRVKELVIVSGFNVYPTEVEDVVREVDGVADAAVIGVPDEETGEAVVAYVVPSHFREHLEEVVRAHTVVRLARFKQPTRIEVVDELPVTVTGKVQKGRLRGLERRRALGLLE</sequence>
<dbReference type="Gene3D" id="3.40.50.12780">
    <property type="entry name" value="N-terminal domain of ligase-like"/>
    <property type="match status" value="1"/>
</dbReference>
<evidence type="ECO:0000313" key="4">
    <source>
        <dbReference type="Proteomes" id="UP000649289"/>
    </source>
</evidence>
<evidence type="ECO:0000259" key="2">
    <source>
        <dbReference type="Pfam" id="PF13193"/>
    </source>
</evidence>
<dbReference type="Gene3D" id="3.30.300.30">
    <property type="match status" value="1"/>
</dbReference>
<gene>
    <name evidence="3" type="ORF">IEZ25_14360</name>
</gene>
<dbReference type="Pfam" id="PF13193">
    <property type="entry name" value="AMP-binding_C"/>
    <property type="match status" value="1"/>
</dbReference>
<dbReference type="InterPro" id="IPR045851">
    <property type="entry name" value="AMP-bd_C_sf"/>
</dbReference>
<dbReference type="InterPro" id="IPR000873">
    <property type="entry name" value="AMP-dep_synth/lig_dom"/>
</dbReference>
<dbReference type="Pfam" id="PF00501">
    <property type="entry name" value="AMP-binding"/>
    <property type="match status" value="1"/>
</dbReference>
<evidence type="ECO:0000259" key="1">
    <source>
        <dbReference type="Pfam" id="PF00501"/>
    </source>
</evidence>
<keyword evidence="4" id="KW-1185">Reference proteome</keyword>
<protein>
    <submittedName>
        <fullName evidence="3">AMP-binding protein</fullName>
    </submittedName>
</protein>
<dbReference type="EMBL" id="JACXYY010000005">
    <property type="protein sequence ID" value="MBD3915805.1"/>
    <property type="molecule type" value="Genomic_DNA"/>
</dbReference>
<organism evidence="3 4">
    <name type="scientific">Nocardioides hwasunensis</name>
    <dbReference type="NCBI Taxonomy" id="397258"/>
    <lineage>
        <taxon>Bacteria</taxon>
        <taxon>Bacillati</taxon>
        <taxon>Actinomycetota</taxon>
        <taxon>Actinomycetes</taxon>
        <taxon>Propionibacteriales</taxon>
        <taxon>Nocardioidaceae</taxon>
        <taxon>Nocardioides</taxon>
    </lineage>
</organism>
<dbReference type="InterPro" id="IPR042099">
    <property type="entry name" value="ANL_N_sf"/>
</dbReference>
<feature type="domain" description="AMP-dependent synthetase/ligase" evidence="1">
    <location>
        <begin position="12"/>
        <end position="373"/>
    </location>
</feature>
<accession>A0ABR8MJQ9</accession>
<feature type="domain" description="AMP-binding enzyme C-terminal" evidence="2">
    <location>
        <begin position="421"/>
        <end position="496"/>
    </location>
</feature>
<evidence type="ECO:0000313" key="3">
    <source>
        <dbReference type="EMBL" id="MBD3915805.1"/>
    </source>
</evidence>
<dbReference type="SUPFAM" id="SSF56801">
    <property type="entry name" value="Acetyl-CoA synthetase-like"/>
    <property type="match status" value="1"/>
</dbReference>
<reference evidence="3 4" key="1">
    <citation type="submission" date="2020-09" db="EMBL/GenBank/DDBJ databases">
        <title>novel species in genus Nocardioides.</title>
        <authorList>
            <person name="Zhang G."/>
        </authorList>
    </citation>
    <scope>NUCLEOTIDE SEQUENCE [LARGE SCALE GENOMIC DNA]</scope>
    <source>
        <strain evidence="3 4">19197</strain>
    </source>
</reference>
<dbReference type="InterPro" id="IPR025110">
    <property type="entry name" value="AMP-bd_C"/>
</dbReference>
<comment type="caution">
    <text evidence="3">The sequence shown here is derived from an EMBL/GenBank/DDBJ whole genome shotgun (WGS) entry which is preliminary data.</text>
</comment>
<proteinExistence type="predicted"/>
<name>A0ABR8MJQ9_9ACTN</name>
<dbReference type="InterPro" id="IPR020845">
    <property type="entry name" value="AMP-binding_CS"/>
</dbReference>
<dbReference type="PANTHER" id="PTHR24096">
    <property type="entry name" value="LONG-CHAIN-FATTY-ACID--COA LIGASE"/>
    <property type="match status" value="1"/>
</dbReference>